<sequence length="603" mass="66111">MDHTTEHQHYQQYYQQYQPQPQAAEAYDPSQLQPYYAYDHHHQQQQQYYSSQHYASASYPQQFHQESASVHPPGVPVPPDTLHFQNHQNAYYSHGVTDNQSNFTQFAGTPNMDAPQWSTRPRIFWCAPSAVYGNIIGTAELIGLGIVRTVKNHSLTSQIGQSAYRGGSRNGGRPLRRGRGRDPKPDNQGCGQGGGSYFPSHGAASNSTPSASVPGQIPSTVPAQVPPATWPPPRMAWCELCRVDCNTPEILEQHKNGKRHKKNLQTHADLFNKVITQQQNVQIPNSGSQPELTQPQKVQRSEEKQAPEQSLPSQALTDDNNIETELHKDVVENSKVHTEDSAAEPQRKSRDQFDGRNRGFKRKMRGGRGGKYRRPNEGPRQPVEPAKPKEVIPFICELCNVRCESQVVFDSHLAGKKHLMNVKRFHGHRALYGEAGLQALYPPNFNTSSSSVLPQVQHGVSDPQVVLAQLLTYVLSQTQAPGLLAAQVPGLLAAQVSGVPATVAPAPAPAPAPGSSQDIKYQHNPETQGSMAISEVGIKGNITTEAEGQQESIATEPEAPVDVIIDTKAENGSSAFEEKSCLSGDNLVTTSVINEVQVLSEIS</sequence>
<keyword evidence="2" id="KW-1185">Reference proteome</keyword>
<dbReference type="EMBL" id="CM047736">
    <property type="protein sequence ID" value="KAJ0052350.1"/>
    <property type="molecule type" value="Genomic_DNA"/>
</dbReference>
<evidence type="ECO:0000313" key="2">
    <source>
        <dbReference type="Proteomes" id="UP001163603"/>
    </source>
</evidence>
<comment type="caution">
    <text evidence="1">The sequence shown here is derived from an EMBL/GenBank/DDBJ whole genome shotgun (WGS) entry which is preliminary data.</text>
</comment>
<evidence type="ECO:0000313" key="1">
    <source>
        <dbReference type="EMBL" id="KAJ0052350.1"/>
    </source>
</evidence>
<dbReference type="Proteomes" id="UP001163603">
    <property type="component" value="Chromosome 1"/>
</dbReference>
<accession>A0ACC0ZGW1</accession>
<gene>
    <name evidence="1" type="ORF">Pint_00178</name>
</gene>
<organism evidence="1 2">
    <name type="scientific">Pistacia integerrima</name>
    <dbReference type="NCBI Taxonomy" id="434235"/>
    <lineage>
        <taxon>Eukaryota</taxon>
        <taxon>Viridiplantae</taxon>
        <taxon>Streptophyta</taxon>
        <taxon>Embryophyta</taxon>
        <taxon>Tracheophyta</taxon>
        <taxon>Spermatophyta</taxon>
        <taxon>Magnoliopsida</taxon>
        <taxon>eudicotyledons</taxon>
        <taxon>Gunneridae</taxon>
        <taxon>Pentapetalae</taxon>
        <taxon>rosids</taxon>
        <taxon>malvids</taxon>
        <taxon>Sapindales</taxon>
        <taxon>Anacardiaceae</taxon>
        <taxon>Pistacia</taxon>
    </lineage>
</organism>
<name>A0ACC0ZGW1_9ROSI</name>
<reference evidence="2" key="1">
    <citation type="journal article" date="2023" name="G3 (Bethesda)">
        <title>Genome assembly and association tests identify interacting loci associated with vigor, precocity, and sex in interspecific pistachio rootstocks.</title>
        <authorList>
            <person name="Palmer W."/>
            <person name="Jacygrad E."/>
            <person name="Sagayaradj S."/>
            <person name="Cavanaugh K."/>
            <person name="Han R."/>
            <person name="Bertier L."/>
            <person name="Beede B."/>
            <person name="Kafkas S."/>
            <person name="Golino D."/>
            <person name="Preece J."/>
            <person name="Michelmore R."/>
        </authorList>
    </citation>
    <scope>NUCLEOTIDE SEQUENCE [LARGE SCALE GENOMIC DNA]</scope>
</reference>
<protein>
    <submittedName>
        <fullName evidence="1">Uncharacterized protein</fullName>
    </submittedName>
</protein>
<proteinExistence type="predicted"/>